<evidence type="ECO:0000256" key="1">
    <source>
        <dbReference type="ARBA" id="ARBA00022801"/>
    </source>
</evidence>
<reference evidence="3" key="1">
    <citation type="submission" date="2018-05" db="EMBL/GenBank/DDBJ databases">
        <title>Genome Sequencing of selected type strains of the family Eggerthellaceae.</title>
        <authorList>
            <person name="Danylec N."/>
            <person name="Stoll D.A."/>
            <person name="Doetsch A."/>
            <person name="Huch M."/>
        </authorList>
    </citation>
    <scope>NUCLEOTIDE SEQUENCE [LARGE SCALE GENOMIC DNA]</scope>
    <source>
        <strain evidence="3">DSM 16106</strain>
    </source>
</reference>
<keyword evidence="3" id="KW-1185">Reference proteome</keyword>
<dbReference type="OrthoDB" id="9809962at2"/>
<protein>
    <submittedName>
        <fullName evidence="2">HAD family hydrolase</fullName>
    </submittedName>
</protein>
<dbReference type="InterPro" id="IPR051540">
    <property type="entry name" value="S-2-haloacid_dehalogenase"/>
</dbReference>
<dbReference type="InterPro" id="IPR036412">
    <property type="entry name" value="HAD-like_sf"/>
</dbReference>
<accession>A0A3N0B1H1</accession>
<dbReference type="SUPFAM" id="SSF56784">
    <property type="entry name" value="HAD-like"/>
    <property type="match status" value="1"/>
</dbReference>
<keyword evidence="1 2" id="KW-0378">Hydrolase</keyword>
<dbReference type="RefSeq" id="WP_123192699.1">
    <property type="nucleotide sequence ID" value="NZ_QICD01000023.1"/>
</dbReference>
<name>A0A3N0B1H1_9ACTN</name>
<dbReference type="GO" id="GO:0016787">
    <property type="term" value="F:hydrolase activity"/>
    <property type="evidence" value="ECO:0007669"/>
    <property type="project" value="UniProtKB-KW"/>
</dbReference>
<dbReference type="PANTHER" id="PTHR43316:SF3">
    <property type="entry name" value="HALOACID DEHALOGENASE, TYPE II (AFU_ORTHOLOGUE AFUA_2G07750)-RELATED"/>
    <property type="match status" value="1"/>
</dbReference>
<comment type="caution">
    <text evidence="2">The sequence shown here is derived from an EMBL/GenBank/DDBJ whole genome shotgun (WGS) entry which is preliminary data.</text>
</comment>
<evidence type="ECO:0000313" key="2">
    <source>
        <dbReference type="EMBL" id="RNL40945.1"/>
    </source>
</evidence>
<dbReference type="InterPro" id="IPR023214">
    <property type="entry name" value="HAD_sf"/>
</dbReference>
<evidence type="ECO:0000313" key="3">
    <source>
        <dbReference type="Proteomes" id="UP000278632"/>
    </source>
</evidence>
<gene>
    <name evidence="2" type="ORF">DMP08_09725</name>
</gene>
<dbReference type="Pfam" id="PF00702">
    <property type="entry name" value="Hydrolase"/>
    <property type="match status" value="1"/>
</dbReference>
<dbReference type="AlphaFoldDB" id="A0A3N0B1H1"/>
<dbReference type="EMBL" id="QICD01000023">
    <property type="protein sequence ID" value="RNL40945.1"/>
    <property type="molecule type" value="Genomic_DNA"/>
</dbReference>
<proteinExistence type="predicted"/>
<dbReference type="PANTHER" id="PTHR43316">
    <property type="entry name" value="HYDROLASE, HALOACID DELAHOGENASE-RELATED"/>
    <property type="match status" value="1"/>
</dbReference>
<sequence length="289" mass="30557">MANRFYRAICFDLDGTLLPMELDGFMQAYFQSLGAYVARFGVAPQDFSAGMKAGIKAMAAHDDARPNSDAFWEGFLACVDRDAADWEGELAAFYDREFGAIGNDVVPSPAAARAVNALAAKGYPLALTTMPMFPRRAVEWRLEWAGVDPALFSRITSFENSTSVKPKLAYYAENLAALGVSGSDVLMVGNNTKEDLAFMGLGADAFLVTDLLLDPIEFDVSSVRNGTLEAFADWAESLPVCADPATGIEAGLVSMAARDEALASNGCPDALAADAAVSAAGFSINGVEG</sequence>
<dbReference type="Proteomes" id="UP000278632">
    <property type="component" value="Unassembled WGS sequence"/>
</dbReference>
<dbReference type="Gene3D" id="3.40.50.1000">
    <property type="entry name" value="HAD superfamily/HAD-like"/>
    <property type="match status" value="1"/>
</dbReference>
<organism evidence="2 3">
    <name type="scientific">Paraeggerthella hongkongensis</name>
    <dbReference type="NCBI Taxonomy" id="230658"/>
    <lineage>
        <taxon>Bacteria</taxon>
        <taxon>Bacillati</taxon>
        <taxon>Actinomycetota</taxon>
        <taxon>Coriobacteriia</taxon>
        <taxon>Eggerthellales</taxon>
        <taxon>Eggerthellaceae</taxon>
        <taxon>Paraeggerthella</taxon>
    </lineage>
</organism>